<evidence type="ECO:0000256" key="1">
    <source>
        <dbReference type="ARBA" id="ARBA00022490"/>
    </source>
</evidence>
<keyword evidence="5" id="KW-1185">Reference proteome</keyword>
<dbReference type="GO" id="GO:0005737">
    <property type="term" value="C:cytoplasm"/>
    <property type="evidence" value="ECO:0007669"/>
    <property type="project" value="UniProtKB-SubCell"/>
</dbReference>
<dbReference type="Proteomes" id="UP000052012">
    <property type="component" value="Unassembled WGS sequence"/>
</dbReference>
<keyword evidence="3" id="KW-0133">Cell shape</keyword>
<dbReference type="InterPro" id="IPR020627">
    <property type="entry name" value="KhpA"/>
</dbReference>
<organism evidence="4 5">
    <name type="scientific">Apilactobacillus ozensis DSM 23829 = JCM 17196</name>
    <dbReference type="NCBI Taxonomy" id="1423781"/>
    <lineage>
        <taxon>Bacteria</taxon>
        <taxon>Bacillati</taxon>
        <taxon>Bacillota</taxon>
        <taxon>Bacilli</taxon>
        <taxon>Lactobacillales</taxon>
        <taxon>Lactobacillaceae</taxon>
        <taxon>Apilactobacillus</taxon>
    </lineage>
</organism>
<reference evidence="4 5" key="1">
    <citation type="journal article" date="2015" name="Genome Announc.">
        <title>Expanding the biotechnology potential of lactobacilli through comparative genomics of 213 strains and associated genera.</title>
        <authorList>
            <person name="Sun Z."/>
            <person name="Harris H.M."/>
            <person name="McCann A."/>
            <person name="Guo C."/>
            <person name="Argimon S."/>
            <person name="Zhang W."/>
            <person name="Yang X."/>
            <person name="Jeffery I.B."/>
            <person name="Cooney J.C."/>
            <person name="Kagawa T.F."/>
            <person name="Liu W."/>
            <person name="Song Y."/>
            <person name="Salvetti E."/>
            <person name="Wrobel A."/>
            <person name="Rasinkangas P."/>
            <person name="Parkhill J."/>
            <person name="Rea M.C."/>
            <person name="O'Sullivan O."/>
            <person name="Ritari J."/>
            <person name="Douillard F.P."/>
            <person name="Paul Ross R."/>
            <person name="Yang R."/>
            <person name="Briner A.E."/>
            <person name="Felis G.E."/>
            <person name="de Vos W.M."/>
            <person name="Barrangou R."/>
            <person name="Klaenhammer T.R."/>
            <person name="Caufield P.W."/>
            <person name="Cui Y."/>
            <person name="Zhang H."/>
            <person name="O'Toole P.W."/>
        </authorList>
    </citation>
    <scope>NUCLEOTIDE SEQUENCE [LARGE SCALE GENOMIC DNA]</scope>
    <source>
        <strain evidence="4 5">DSM 23829</strain>
    </source>
</reference>
<dbReference type="GO" id="GO:0003723">
    <property type="term" value="F:RNA binding"/>
    <property type="evidence" value="ECO:0007669"/>
    <property type="project" value="UniProtKB-UniRule"/>
</dbReference>
<dbReference type="STRING" id="1423781.FD06_GL000159"/>
<dbReference type="OrthoDB" id="9812389at2"/>
<dbReference type="GO" id="GO:0009252">
    <property type="term" value="P:peptidoglycan biosynthetic process"/>
    <property type="evidence" value="ECO:0007669"/>
    <property type="project" value="UniProtKB-UniRule"/>
</dbReference>
<dbReference type="HAMAP" id="MF_00088">
    <property type="entry name" value="KhpA"/>
    <property type="match status" value="1"/>
</dbReference>
<dbReference type="GO" id="GO:0008360">
    <property type="term" value="P:regulation of cell shape"/>
    <property type="evidence" value="ECO:0007669"/>
    <property type="project" value="UniProtKB-KW"/>
</dbReference>
<evidence type="ECO:0000313" key="5">
    <source>
        <dbReference type="Proteomes" id="UP000052012"/>
    </source>
</evidence>
<sequence>MTNFDELIKTIVKPLVKHPDDVTISHSESSRFYEYHLHTNVKDVGRVIGKKGHIAQTIRTIVYSARVSGNKKVRLVIEDSKNKNS</sequence>
<keyword evidence="1 3" id="KW-0963">Cytoplasm</keyword>
<keyword evidence="3" id="KW-0961">Cell wall biogenesis/degradation</keyword>
<name>A0A0R2AW31_9LACO</name>
<dbReference type="PATRIC" id="fig|1423781.4.peg.161"/>
<evidence type="ECO:0000256" key="2">
    <source>
        <dbReference type="ARBA" id="ARBA00022884"/>
    </source>
</evidence>
<comment type="subcellular location">
    <subcellularLocation>
        <location evidence="3">Cytoplasm</location>
    </subcellularLocation>
</comment>
<accession>A0A0R2AW31</accession>
<dbReference type="EMBL" id="AYYQ01000031">
    <property type="protein sequence ID" value="KRM68041.1"/>
    <property type="molecule type" value="Genomic_DNA"/>
</dbReference>
<dbReference type="PANTHER" id="PTHR34654:SF1">
    <property type="entry name" value="RNA-BINDING PROTEIN KHPA"/>
    <property type="match status" value="1"/>
</dbReference>
<keyword evidence="3" id="KW-0143">Chaperone</keyword>
<gene>
    <name evidence="3" type="primary">khpA</name>
    <name evidence="4" type="ORF">FD06_GL000159</name>
</gene>
<comment type="caution">
    <text evidence="4">The sequence shown here is derived from an EMBL/GenBank/DDBJ whole genome shotgun (WGS) entry which is preliminary data.</text>
</comment>
<evidence type="ECO:0000313" key="4">
    <source>
        <dbReference type="EMBL" id="KRM68041.1"/>
    </source>
</evidence>
<dbReference type="Pfam" id="PF13083">
    <property type="entry name" value="KH_KhpA-B"/>
    <property type="match status" value="1"/>
</dbReference>
<dbReference type="GO" id="GO:0071555">
    <property type="term" value="P:cell wall organization"/>
    <property type="evidence" value="ECO:0007669"/>
    <property type="project" value="UniProtKB-KW"/>
</dbReference>
<dbReference type="RefSeq" id="WP_056966364.1">
    <property type="nucleotide sequence ID" value="NZ_AYYQ01000031.1"/>
</dbReference>
<comment type="similarity">
    <text evidence="3">Belongs to the KhpA RNA-binding protein family.</text>
</comment>
<protein>
    <recommendedName>
        <fullName evidence="3">RNA-binding protein KhpA</fullName>
    </recommendedName>
    <alternativeName>
        <fullName evidence="3">KH-domain protein A</fullName>
    </alternativeName>
</protein>
<dbReference type="AlphaFoldDB" id="A0A0R2AW31"/>
<comment type="function">
    <text evidence="3">A probable RNA chaperone. Forms a complex with KhpB which binds to cellular RNA and controls its expression. Plays a role in peptidoglycan (PG) homeostasis and cell length regulation.</text>
</comment>
<keyword evidence="2 3" id="KW-0694">RNA-binding</keyword>
<comment type="subunit">
    <text evidence="3">Forms a complex with KhpB.</text>
</comment>
<dbReference type="CDD" id="cd22533">
    <property type="entry name" value="KH-II_YlqC-like"/>
    <property type="match status" value="1"/>
</dbReference>
<proteinExistence type="inferred from homology"/>
<dbReference type="PANTHER" id="PTHR34654">
    <property type="entry name" value="UPF0109 PROTEIN SCO5592"/>
    <property type="match status" value="1"/>
</dbReference>
<evidence type="ECO:0000256" key="3">
    <source>
        <dbReference type="HAMAP-Rule" id="MF_00088"/>
    </source>
</evidence>